<dbReference type="EMBL" id="CAXLJM020000041">
    <property type="protein sequence ID" value="CAL8109290.1"/>
    <property type="molecule type" value="Genomic_DNA"/>
</dbReference>
<feature type="region of interest" description="Disordered" evidence="1">
    <location>
        <begin position="114"/>
        <end position="139"/>
    </location>
</feature>
<feature type="compositionally biased region" description="Polar residues" evidence="1">
    <location>
        <begin position="121"/>
        <end position="138"/>
    </location>
</feature>
<keyword evidence="3" id="KW-1185">Reference proteome</keyword>
<protein>
    <recommendedName>
        <fullName evidence="4">Biogenesis of lysosome-related organelles complex 1 subunit 3</fullName>
    </recommendedName>
</protein>
<sequence>MDQTTDTADLLETEKYLLNTVKEDSESDSDIEEEVAQDALLGGIRSTLSTITRTTREALSTCKNKPELDDAVSKIEDSTLRLLKLEKSFLKTATIVSEVIDDLVSDFEDDEEAGVNVGLDTGTSPTKGSGDASISNGPSEPYVFQLSRKNLASVATFKDKLSKV</sequence>
<evidence type="ECO:0000313" key="3">
    <source>
        <dbReference type="Proteomes" id="UP001642540"/>
    </source>
</evidence>
<evidence type="ECO:0000256" key="1">
    <source>
        <dbReference type="SAM" id="MobiDB-lite"/>
    </source>
</evidence>
<accession>A0ABP1QNA7</accession>
<reference evidence="2 3" key="1">
    <citation type="submission" date="2024-08" db="EMBL/GenBank/DDBJ databases">
        <authorList>
            <person name="Cucini C."/>
            <person name="Frati F."/>
        </authorList>
    </citation>
    <scope>NUCLEOTIDE SEQUENCE [LARGE SCALE GENOMIC DNA]</scope>
</reference>
<organism evidence="2 3">
    <name type="scientific">Orchesella dallaii</name>
    <dbReference type="NCBI Taxonomy" id="48710"/>
    <lineage>
        <taxon>Eukaryota</taxon>
        <taxon>Metazoa</taxon>
        <taxon>Ecdysozoa</taxon>
        <taxon>Arthropoda</taxon>
        <taxon>Hexapoda</taxon>
        <taxon>Collembola</taxon>
        <taxon>Entomobryomorpha</taxon>
        <taxon>Entomobryoidea</taxon>
        <taxon>Orchesellidae</taxon>
        <taxon>Orchesellinae</taxon>
        <taxon>Orchesella</taxon>
    </lineage>
</organism>
<evidence type="ECO:0000313" key="2">
    <source>
        <dbReference type="EMBL" id="CAL8109290.1"/>
    </source>
</evidence>
<comment type="caution">
    <text evidence="2">The sequence shown here is derived from an EMBL/GenBank/DDBJ whole genome shotgun (WGS) entry which is preliminary data.</text>
</comment>
<gene>
    <name evidence="2" type="ORF">ODALV1_LOCUS13244</name>
</gene>
<dbReference type="Proteomes" id="UP001642540">
    <property type="component" value="Unassembled WGS sequence"/>
</dbReference>
<evidence type="ECO:0008006" key="4">
    <source>
        <dbReference type="Google" id="ProtNLM"/>
    </source>
</evidence>
<name>A0ABP1QNA7_9HEXA</name>
<proteinExistence type="predicted"/>